<dbReference type="VEuPathDB" id="TriTrypDB:LpyrH10_06_3680"/>
<dbReference type="GO" id="GO:0006526">
    <property type="term" value="P:L-arginine biosynthetic process"/>
    <property type="evidence" value="ECO:0007669"/>
    <property type="project" value="TreeGrafter"/>
</dbReference>
<dbReference type="PANTHER" id="PTHR43808">
    <property type="entry name" value="ACETYLORNITHINE DEACETYLASE"/>
    <property type="match status" value="1"/>
</dbReference>
<dbReference type="Proteomes" id="UP000037923">
    <property type="component" value="Unassembled WGS sequence"/>
</dbReference>
<proteinExistence type="predicted"/>
<gene>
    <name evidence="4" type="ORF">ABB37_03998</name>
</gene>
<dbReference type="RefSeq" id="XP_015660131.1">
    <property type="nucleotide sequence ID" value="XM_015801511.1"/>
</dbReference>
<dbReference type="AlphaFoldDB" id="A0A0N0DWE9"/>
<dbReference type="RefSeq" id="XP_015660132.1">
    <property type="nucleotide sequence ID" value="XM_015801512.1"/>
</dbReference>
<dbReference type="OrthoDB" id="250663at2759"/>
<protein>
    <submittedName>
        <fullName evidence="4">Acetylornithine deacetylase-like protein</fullName>
    </submittedName>
</protein>
<dbReference type="GO" id="GO:0008777">
    <property type="term" value="F:acetylornithine deacetylase activity"/>
    <property type="evidence" value="ECO:0007669"/>
    <property type="project" value="TreeGrafter"/>
</dbReference>
<dbReference type="SUPFAM" id="SSF55031">
    <property type="entry name" value="Bacterial exopeptidase dimerisation domain"/>
    <property type="match status" value="1"/>
</dbReference>
<dbReference type="InterPro" id="IPR036264">
    <property type="entry name" value="Bact_exopeptidase_dim_dom"/>
</dbReference>
<dbReference type="Pfam" id="PF07687">
    <property type="entry name" value="M20_dimer"/>
    <property type="match status" value="1"/>
</dbReference>
<accession>A0A0N0DWE9</accession>
<dbReference type="Gene3D" id="3.30.70.360">
    <property type="match status" value="1"/>
</dbReference>
<dbReference type="InterPro" id="IPR011650">
    <property type="entry name" value="Peptidase_M20_dimer"/>
</dbReference>
<dbReference type="EMBL" id="LGTL01000006">
    <property type="protein sequence ID" value="KPA81693.1"/>
    <property type="molecule type" value="Genomic_DNA"/>
</dbReference>
<evidence type="ECO:0000256" key="1">
    <source>
        <dbReference type="ARBA" id="ARBA00022723"/>
    </source>
</evidence>
<dbReference type="InterPro" id="IPR050072">
    <property type="entry name" value="Peptidase_M20A"/>
</dbReference>
<evidence type="ECO:0000256" key="2">
    <source>
        <dbReference type="ARBA" id="ARBA00022801"/>
    </source>
</evidence>
<dbReference type="Pfam" id="PF01546">
    <property type="entry name" value="Peptidase_M20"/>
    <property type="match status" value="1"/>
</dbReference>
<evidence type="ECO:0000313" key="4">
    <source>
        <dbReference type="EMBL" id="KPA81692.1"/>
    </source>
</evidence>
<keyword evidence="5" id="KW-1185">Reference proteome</keyword>
<sequence>MGCTGIPSLIDYMKKNNVKADVCLVGDGNYALRTGNKGHSQWRCTVKGKAIHSSMALMGTSCNAIEYAAMIITTVREMAKELKAHDARDHHYRCPYSAMSTNLIQGGNAVNTVPAEFVFEFSLRVWNSKVLGRMDARIRQYINEVVVPEMRKEYAEAAVELDTYNTCPGFNADESAPFTKLARRVMGTDQIVKSDGTTEAGYFQERLGVPTVIIGAGTARAHEANEYTSVENLMNSHRVTLQLVTLCTETDNPFESHL</sequence>
<dbReference type="PANTHER" id="PTHR43808:SF31">
    <property type="entry name" value="N-ACETYL-L-CITRULLINE DEACETYLASE"/>
    <property type="match status" value="1"/>
</dbReference>
<feature type="domain" description="Peptidase M20 dimerisation" evidence="3">
    <location>
        <begin position="34"/>
        <end position="146"/>
    </location>
</feature>
<keyword evidence="1" id="KW-0479">Metal-binding</keyword>
<dbReference type="GeneID" id="26904289"/>
<dbReference type="GO" id="GO:0046872">
    <property type="term" value="F:metal ion binding"/>
    <property type="evidence" value="ECO:0007669"/>
    <property type="project" value="UniProtKB-KW"/>
</dbReference>
<evidence type="ECO:0000259" key="3">
    <source>
        <dbReference type="Pfam" id="PF07687"/>
    </source>
</evidence>
<keyword evidence="2" id="KW-0378">Hydrolase</keyword>
<dbReference type="SUPFAM" id="SSF53187">
    <property type="entry name" value="Zn-dependent exopeptidases"/>
    <property type="match status" value="1"/>
</dbReference>
<dbReference type="EMBL" id="LGTL01000006">
    <property type="protein sequence ID" value="KPA81692.1"/>
    <property type="molecule type" value="Genomic_DNA"/>
</dbReference>
<dbReference type="Gene3D" id="3.40.630.10">
    <property type="entry name" value="Zn peptidases"/>
    <property type="match status" value="1"/>
</dbReference>
<name>A0A0N0DWE9_LEPPY</name>
<dbReference type="InterPro" id="IPR002933">
    <property type="entry name" value="Peptidase_M20"/>
</dbReference>
<comment type="caution">
    <text evidence="4">The sequence shown here is derived from an EMBL/GenBank/DDBJ whole genome shotgun (WGS) entry which is preliminary data.</text>
</comment>
<organism evidence="4 5">
    <name type="scientific">Leptomonas pyrrhocoris</name>
    <name type="common">Firebug parasite</name>
    <dbReference type="NCBI Taxonomy" id="157538"/>
    <lineage>
        <taxon>Eukaryota</taxon>
        <taxon>Discoba</taxon>
        <taxon>Euglenozoa</taxon>
        <taxon>Kinetoplastea</taxon>
        <taxon>Metakinetoplastina</taxon>
        <taxon>Trypanosomatida</taxon>
        <taxon>Trypanosomatidae</taxon>
        <taxon>Leishmaniinae</taxon>
        <taxon>Leptomonas</taxon>
    </lineage>
</organism>
<evidence type="ECO:0000313" key="5">
    <source>
        <dbReference type="Proteomes" id="UP000037923"/>
    </source>
</evidence>
<reference evidence="4 5" key="1">
    <citation type="submission" date="2015-07" db="EMBL/GenBank/DDBJ databases">
        <title>High-quality genome of monoxenous trypanosomatid Leptomonas pyrrhocoris.</title>
        <authorList>
            <person name="Flegontov P."/>
            <person name="Butenko A."/>
            <person name="Firsov S."/>
            <person name="Vlcek C."/>
            <person name="Logacheva M.D."/>
            <person name="Field M."/>
            <person name="Filatov D."/>
            <person name="Flegontova O."/>
            <person name="Gerasimov E."/>
            <person name="Jackson A.P."/>
            <person name="Kelly S."/>
            <person name="Opperdoes F."/>
            <person name="O'Reilly A."/>
            <person name="Votypka J."/>
            <person name="Yurchenko V."/>
            <person name="Lukes J."/>
        </authorList>
    </citation>
    <scope>NUCLEOTIDE SEQUENCE [LARGE SCALE GENOMIC DNA]</scope>
    <source>
        <strain evidence="4">H10</strain>
    </source>
</reference>